<dbReference type="AlphaFoldDB" id="A0A445D211"/>
<proteinExistence type="predicted"/>
<gene>
    <name evidence="2" type="ORF">Ahy_A05g022949</name>
</gene>
<evidence type="ECO:0000259" key="1">
    <source>
        <dbReference type="Pfam" id="PF10536"/>
    </source>
</evidence>
<sequence>MAETRSLYRLNGVAHVAGSINEEPTRCIYSVWRQQNMPLHDRIVPYLERVGLYYLARLNTRWFWLDEPLVNAFIERWRPEMHTFHMPFGECTITLQDVAYQLGLTVDSLPVSGCLIDFEKLMEEGKPALGWVTYLPTSDRKEERVVQCRLALDCLGDRNIIWKPYASLDVMVVVHP</sequence>
<protein>
    <recommendedName>
        <fullName evidence="1">Aminotransferase-like plant mobile domain-containing protein</fullName>
    </recommendedName>
</protein>
<dbReference type="GO" id="GO:0010073">
    <property type="term" value="P:meristem maintenance"/>
    <property type="evidence" value="ECO:0007669"/>
    <property type="project" value="InterPro"/>
</dbReference>
<dbReference type="Proteomes" id="UP000289738">
    <property type="component" value="Chromosome A05"/>
</dbReference>
<feature type="domain" description="Aminotransferase-like plant mobile" evidence="1">
    <location>
        <begin position="51"/>
        <end position="114"/>
    </location>
</feature>
<keyword evidence="3" id="KW-1185">Reference proteome</keyword>
<dbReference type="PANTHER" id="PTHR46033:SF8">
    <property type="entry name" value="PROTEIN MAINTENANCE OF MERISTEMS-LIKE"/>
    <property type="match status" value="1"/>
</dbReference>
<reference evidence="2 3" key="1">
    <citation type="submission" date="2019-01" db="EMBL/GenBank/DDBJ databases">
        <title>Sequencing of cultivated peanut Arachis hypogaea provides insights into genome evolution and oil improvement.</title>
        <authorList>
            <person name="Chen X."/>
        </authorList>
    </citation>
    <scope>NUCLEOTIDE SEQUENCE [LARGE SCALE GENOMIC DNA]</scope>
    <source>
        <strain evidence="3">cv. Fuhuasheng</strain>
        <tissue evidence="2">Leaves</tissue>
    </source>
</reference>
<dbReference type="InterPro" id="IPR019557">
    <property type="entry name" value="AminoTfrase-like_pln_mobile"/>
</dbReference>
<accession>A0A445D211</accession>
<organism evidence="2 3">
    <name type="scientific">Arachis hypogaea</name>
    <name type="common">Peanut</name>
    <dbReference type="NCBI Taxonomy" id="3818"/>
    <lineage>
        <taxon>Eukaryota</taxon>
        <taxon>Viridiplantae</taxon>
        <taxon>Streptophyta</taxon>
        <taxon>Embryophyta</taxon>
        <taxon>Tracheophyta</taxon>
        <taxon>Spermatophyta</taxon>
        <taxon>Magnoliopsida</taxon>
        <taxon>eudicotyledons</taxon>
        <taxon>Gunneridae</taxon>
        <taxon>Pentapetalae</taxon>
        <taxon>rosids</taxon>
        <taxon>fabids</taxon>
        <taxon>Fabales</taxon>
        <taxon>Fabaceae</taxon>
        <taxon>Papilionoideae</taxon>
        <taxon>50 kb inversion clade</taxon>
        <taxon>dalbergioids sensu lato</taxon>
        <taxon>Dalbergieae</taxon>
        <taxon>Pterocarpus clade</taxon>
        <taxon>Arachis</taxon>
    </lineage>
</organism>
<evidence type="ECO:0000313" key="2">
    <source>
        <dbReference type="EMBL" id="RYR57208.1"/>
    </source>
</evidence>
<comment type="caution">
    <text evidence="2">The sequence shown here is derived from an EMBL/GenBank/DDBJ whole genome shotgun (WGS) entry which is preliminary data.</text>
</comment>
<dbReference type="InterPro" id="IPR044824">
    <property type="entry name" value="MAIN-like"/>
</dbReference>
<name>A0A445D211_ARAHY</name>
<dbReference type="PANTHER" id="PTHR46033">
    <property type="entry name" value="PROTEIN MAIN-LIKE 2"/>
    <property type="match status" value="1"/>
</dbReference>
<dbReference type="EMBL" id="SDMP01000005">
    <property type="protein sequence ID" value="RYR57208.1"/>
    <property type="molecule type" value="Genomic_DNA"/>
</dbReference>
<dbReference type="Pfam" id="PF10536">
    <property type="entry name" value="PMD"/>
    <property type="match status" value="1"/>
</dbReference>
<evidence type="ECO:0000313" key="3">
    <source>
        <dbReference type="Proteomes" id="UP000289738"/>
    </source>
</evidence>